<proteinExistence type="predicted"/>
<dbReference type="InterPro" id="IPR038726">
    <property type="entry name" value="PDDEXK_AddAB-type"/>
</dbReference>
<evidence type="ECO:0000313" key="3">
    <source>
        <dbReference type="Proteomes" id="UP000054823"/>
    </source>
</evidence>
<sequence>MFKPTDAPRVFALPAGVDFPKALVTGLQTRFSYMAPQEVARSQIIVNTTRMARRVQMLFNTGPAMLLPQIDVLGSFTKVATADLPRPSSPIRQRFELIQLVTSLLEQQPDLAARASVYDLADSLAGLFDEMAGEGVDVDTIDALDVSDQSGHWARAQQFFSIARHFLDDLDSDPGKDALQRHAVETIIARWQENPPQHPIILAGSTGSRGTMQLLMQAVAHLPQGAIVLPGYDFDMPAATWAHLGSGMESEDHPQYRYHAIMQMMDLTPHDIEPWDHTPPPAPARNRLVSLALRPAPVTDQWLAEGPTLGDLIPATENVTLIEATTQREEALTIAARMRKAAEDGQTCALITPDRMLTRQVTAALDRWNITPDDSAGQPLQLSPPGRFLRHVVALFHQKLTSEMLLTLLKHPLCHSAQDRGTHLRFTRELELHLRRKGTTYPDAEKLLAWAAAAKTDMSDWMTWLTRCFCHQERIDKHDMPMLLNAHIALAEAISGGPMPESETTSGELWKEGAGRAAQRMIEDIRENAHVVGAISATDYADLFGALLSRGEVRDRDAGHPQILIWGTLEARVQGADLVILGGLNEGSWPEAPNPDPWLNRKMRHDAGLLLPERRIGLAAHDFQQAVCAPEVWITRAVRSDEAETVPSRWINRMINLLGGLPDQNGPEALADMRDRGKLWLDRVRALETVPTVPAAARPSPTPPPEARPRELSVTEIKRLIRDPYAIYAKRVLHLRPLDPLMRTPDALLRGIIVHEVLEKLITESKDQDTPVTRERILQITETVLAQNVPWATARVMWMARMSRVADHIVDGETRRRTRGTPEAFEATTSRDIESLGFTLTAKADRIDRTPSGELILYDYKTGAPPTRDEQTYFDKQLLLEAAMAEETGFKGIDPARVADAIYIGLGTKPKDQPAPLAETSTAQIWEEFSNLIAQYLEEGKGFTARRAMQSERDEGTYDQLARFGEWDATDDPAPEVLS</sequence>
<evidence type="ECO:0000259" key="1">
    <source>
        <dbReference type="Pfam" id="PF12705"/>
    </source>
</evidence>
<feature type="domain" description="PD-(D/E)XK endonuclease-like" evidence="1">
    <location>
        <begin position="712"/>
        <end position="936"/>
    </location>
</feature>
<accession>A0A0P1FBW9</accession>
<dbReference type="Pfam" id="PF12705">
    <property type="entry name" value="PDDEXK_1"/>
    <property type="match status" value="1"/>
</dbReference>
<reference evidence="2 3" key="1">
    <citation type="submission" date="2015-09" db="EMBL/GenBank/DDBJ databases">
        <authorList>
            <consortium name="Swine Surveillance"/>
        </authorList>
    </citation>
    <scope>NUCLEOTIDE SEQUENCE [LARGE SCALE GENOMIC DNA]</scope>
    <source>
        <strain evidence="2 3">CECT 7688</strain>
    </source>
</reference>
<dbReference type="InterPro" id="IPR027417">
    <property type="entry name" value="P-loop_NTPase"/>
</dbReference>
<dbReference type="InterPro" id="IPR011604">
    <property type="entry name" value="PDDEXK-like_dom_sf"/>
</dbReference>
<dbReference type="InterPro" id="IPR014153">
    <property type="entry name" value="Ds_break_AddB"/>
</dbReference>
<organism evidence="2 3">
    <name type="scientific">Shimia marina</name>
    <dbReference type="NCBI Taxonomy" id="321267"/>
    <lineage>
        <taxon>Bacteria</taxon>
        <taxon>Pseudomonadati</taxon>
        <taxon>Pseudomonadota</taxon>
        <taxon>Alphaproteobacteria</taxon>
        <taxon>Rhodobacterales</taxon>
        <taxon>Roseobacteraceae</taxon>
    </lineage>
</organism>
<dbReference type="Proteomes" id="UP000054823">
    <property type="component" value="Unassembled WGS sequence"/>
</dbReference>
<dbReference type="EMBL" id="CYPW01000006">
    <property type="protein sequence ID" value="CUH51450.1"/>
    <property type="molecule type" value="Genomic_DNA"/>
</dbReference>
<evidence type="ECO:0000313" key="2">
    <source>
        <dbReference type="EMBL" id="CUH51450.1"/>
    </source>
</evidence>
<dbReference type="Gene3D" id="3.90.320.10">
    <property type="match status" value="1"/>
</dbReference>
<gene>
    <name evidence="2" type="ORF">SHM7688_00887</name>
</gene>
<dbReference type="AlphaFoldDB" id="A0A0P1FBW9"/>
<dbReference type="OrthoDB" id="9780606at2"/>
<dbReference type="RefSeq" id="WP_058238753.1">
    <property type="nucleotide sequence ID" value="NZ_CYPW01000006.1"/>
</dbReference>
<dbReference type="NCBIfam" id="TIGR02786">
    <property type="entry name" value="addB_alphas"/>
    <property type="match status" value="1"/>
</dbReference>
<protein>
    <submittedName>
        <fullName evidence="2">Double-strand break repair protein AddB</fullName>
    </submittedName>
</protein>
<dbReference type="STRING" id="321267.SHM7688_00887"/>
<keyword evidence="3" id="KW-1185">Reference proteome</keyword>
<dbReference type="SUPFAM" id="SSF52540">
    <property type="entry name" value="P-loop containing nucleoside triphosphate hydrolases"/>
    <property type="match status" value="1"/>
</dbReference>
<name>A0A0P1FBW9_9RHOB</name>